<proteinExistence type="inferred from homology"/>
<dbReference type="Pfam" id="PF17762">
    <property type="entry name" value="HTH_ParB"/>
    <property type="match status" value="1"/>
</dbReference>
<accession>A0A1F7UNJ8</accession>
<dbReference type="GO" id="GO:0007059">
    <property type="term" value="P:chromosome segregation"/>
    <property type="evidence" value="ECO:0007669"/>
    <property type="project" value="UniProtKB-KW"/>
</dbReference>
<organism evidence="5 6">
    <name type="scientific">Candidatus Uhrbacteria bacterium RIFCSPHIGHO2_12_FULL_60_25</name>
    <dbReference type="NCBI Taxonomy" id="1802399"/>
    <lineage>
        <taxon>Bacteria</taxon>
        <taxon>Candidatus Uhriibacteriota</taxon>
    </lineage>
</organism>
<dbReference type="FunFam" id="1.10.10.2830:FF:000001">
    <property type="entry name" value="Chromosome partitioning protein ParB"/>
    <property type="match status" value="1"/>
</dbReference>
<dbReference type="Gene3D" id="3.90.1530.30">
    <property type="match status" value="1"/>
</dbReference>
<evidence type="ECO:0000259" key="4">
    <source>
        <dbReference type="SMART" id="SM00470"/>
    </source>
</evidence>
<dbReference type="Gene3D" id="1.10.10.2830">
    <property type="match status" value="1"/>
</dbReference>
<evidence type="ECO:0000256" key="3">
    <source>
        <dbReference type="ARBA" id="ARBA00023125"/>
    </source>
</evidence>
<dbReference type="InterPro" id="IPR050336">
    <property type="entry name" value="Chromosome_partition/occlusion"/>
</dbReference>
<feature type="domain" description="ParB-like N-terminal" evidence="4">
    <location>
        <begin position="53"/>
        <end position="142"/>
    </location>
</feature>
<dbReference type="FunFam" id="3.90.1530.30:FF:000001">
    <property type="entry name" value="Chromosome partitioning protein ParB"/>
    <property type="match status" value="1"/>
</dbReference>
<dbReference type="GO" id="GO:0005694">
    <property type="term" value="C:chromosome"/>
    <property type="evidence" value="ECO:0007669"/>
    <property type="project" value="TreeGrafter"/>
</dbReference>
<dbReference type="GO" id="GO:0045881">
    <property type="term" value="P:positive regulation of sporulation resulting in formation of a cellular spore"/>
    <property type="evidence" value="ECO:0007669"/>
    <property type="project" value="TreeGrafter"/>
</dbReference>
<dbReference type="CDD" id="cd16393">
    <property type="entry name" value="SPO0J_N"/>
    <property type="match status" value="1"/>
</dbReference>
<evidence type="ECO:0000313" key="5">
    <source>
        <dbReference type="EMBL" id="OGL79334.1"/>
    </source>
</evidence>
<dbReference type="Pfam" id="PF02195">
    <property type="entry name" value="ParB_N"/>
    <property type="match status" value="1"/>
</dbReference>
<dbReference type="PANTHER" id="PTHR33375:SF1">
    <property type="entry name" value="CHROMOSOME-PARTITIONING PROTEIN PARB-RELATED"/>
    <property type="match status" value="1"/>
</dbReference>
<sequence>MIHRQTGLGRGLGAIIPPRSGAIRPATETDIGPAPAATALPSTPLGTSGGTFLQVPVSLITPNPKQPRRHFDHAALEDLVSSIKEHGIIEPLVVTRGDAGYELVAGERRLRAAQIAGLETVPCVVRTASEQEKLELALIENVQRQDLNPIEEAVAYQRLIDEFGLTQDQVSNKVGKSRPQVANTVRLLQLPADVKQALVDRKISASNARTLLSLPTESERHDLFQTMLSGNFTVRQTEARVPHPRRARAVADPNVQDAERRLRESLGHRVEIKRSPNGAGEIRVAFDNEEDLRDLTNRLS</sequence>
<dbReference type="AlphaFoldDB" id="A0A1F7UNJ8"/>
<dbReference type="Proteomes" id="UP000176603">
    <property type="component" value="Unassembled WGS sequence"/>
</dbReference>
<dbReference type="InterPro" id="IPR003115">
    <property type="entry name" value="ParB_N"/>
</dbReference>
<dbReference type="SMART" id="SM00470">
    <property type="entry name" value="ParB"/>
    <property type="match status" value="1"/>
</dbReference>
<dbReference type="GO" id="GO:0003677">
    <property type="term" value="F:DNA binding"/>
    <property type="evidence" value="ECO:0007669"/>
    <property type="project" value="UniProtKB-KW"/>
</dbReference>
<comment type="caution">
    <text evidence="5">The sequence shown here is derived from an EMBL/GenBank/DDBJ whole genome shotgun (WGS) entry which is preliminary data.</text>
</comment>
<evidence type="ECO:0000256" key="2">
    <source>
        <dbReference type="ARBA" id="ARBA00022829"/>
    </source>
</evidence>
<comment type="similarity">
    <text evidence="1">Belongs to the ParB family.</text>
</comment>
<protein>
    <recommendedName>
        <fullName evidence="4">ParB-like N-terminal domain-containing protein</fullName>
    </recommendedName>
</protein>
<dbReference type="Pfam" id="PF23552">
    <property type="entry name" value="ParB_C"/>
    <property type="match status" value="1"/>
</dbReference>
<gene>
    <name evidence="5" type="ORF">A3E39_03730</name>
</gene>
<dbReference type="SUPFAM" id="SSF110849">
    <property type="entry name" value="ParB/Sulfiredoxin"/>
    <property type="match status" value="1"/>
</dbReference>
<dbReference type="EMBL" id="MGEH01000012">
    <property type="protein sequence ID" value="OGL79334.1"/>
    <property type="molecule type" value="Genomic_DNA"/>
</dbReference>
<dbReference type="InterPro" id="IPR041468">
    <property type="entry name" value="HTH_ParB/Spo0J"/>
</dbReference>
<evidence type="ECO:0000256" key="1">
    <source>
        <dbReference type="ARBA" id="ARBA00006295"/>
    </source>
</evidence>
<reference evidence="5 6" key="1">
    <citation type="journal article" date="2016" name="Nat. Commun.">
        <title>Thousands of microbial genomes shed light on interconnected biogeochemical processes in an aquifer system.</title>
        <authorList>
            <person name="Anantharaman K."/>
            <person name="Brown C.T."/>
            <person name="Hug L.A."/>
            <person name="Sharon I."/>
            <person name="Castelle C.J."/>
            <person name="Probst A.J."/>
            <person name="Thomas B.C."/>
            <person name="Singh A."/>
            <person name="Wilkins M.J."/>
            <person name="Karaoz U."/>
            <person name="Brodie E.L."/>
            <person name="Williams K.H."/>
            <person name="Hubbard S.S."/>
            <person name="Banfield J.F."/>
        </authorList>
    </citation>
    <scope>NUCLEOTIDE SEQUENCE [LARGE SCALE GENOMIC DNA]</scope>
</reference>
<keyword evidence="2" id="KW-0159">Chromosome partition</keyword>
<evidence type="ECO:0000313" key="6">
    <source>
        <dbReference type="Proteomes" id="UP000176603"/>
    </source>
</evidence>
<dbReference type="InterPro" id="IPR036086">
    <property type="entry name" value="ParB/Sulfiredoxin_sf"/>
</dbReference>
<dbReference type="PANTHER" id="PTHR33375">
    <property type="entry name" value="CHROMOSOME-PARTITIONING PROTEIN PARB-RELATED"/>
    <property type="match status" value="1"/>
</dbReference>
<dbReference type="NCBIfam" id="TIGR00180">
    <property type="entry name" value="parB_part"/>
    <property type="match status" value="1"/>
</dbReference>
<keyword evidence="3" id="KW-0238">DNA-binding</keyword>
<name>A0A1F7UNJ8_9BACT</name>
<dbReference type="STRING" id="1802399.A3E39_03730"/>
<dbReference type="InterPro" id="IPR004437">
    <property type="entry name" value="ParB/RepB/Spo0J"/>
</dbReference>
<dbReference type="InterPro" id="IPR057240">
    <property type="entry name" value="ParB_dimer_C"/>
</dbReference>